<evidence type="ECO:0000256" key="9">
    <source>
        <dbReference type="ARBA" id="ARBA00044876"/>
    </source>
</evidence>
<evidence type="ECO:0000256" key="8">
    <source>
        <dbReference type="ARBA" id="ARBA00023228"/>
    </source>
</evidence>
<dbReference type="InterPro" id="IPR052187">
    <property type="entry name" value="MFSD1"/>
</dbReference>
<evidence type="ECO:0000256" key="3">
    <source>
        <dbReference type="ARBA" id="ARBA00008335"/>
    </source>
</evidence>
<comment type="subunit">
    <text evidence="25">Homodimer. Interacts with lysosomal protein GLMP (via lumenal domain); the interaction starts while both proteins are still in the endoplasmic reticulum and is required for stabilization of MFSD1 in lysosomes but has no direct effect on its targeting to lysosomes or transporter activity.</text>
</comment>
<dbReference type="SUPFAM" id="SSF103473">
    <property type="entry name" value="MFS general substrate transporter"/>
    <property type="match status" value="1"/>
</dbReference>
<evidence type="ECO:0000256" key="1">
    <source>
        <dbReference type="ARBA" id="ARBA00004155"/>
    </source>
</evidence>
<keyword evidence="5 27" id="KW-0812">Transmembrane</keyword>
<comment type="similarity">
    <text evidence="3">Belongs to the major facilitator superfamily.</text>
</comment>
<dbReference type="InterPro" id="IPR020846">
    <property type="entry name" value="MFS_dom"/>
</dbReference>
<comment type="catalytic activity">
    <reaction evidence="18">
        <text>L-arginyl-glycine(out) = L-arginyl-glycine(in)</text>
        <dbReference type="Rhea" id="RHEA:79391"/>
        <dbReference type="ChEBI" id="CHEBI:229955"/>
    </reaction>
</comment>
<keyword evidence="7 27" id="KW-0472">Membrane</keyword>
<evidence type="ECO:0000256" key="10">
    <source>
        <dbReference type="ARBA" id="ARBA00044878"/>
    </source>
</evidence>
<evidence type="ECO:0000313" key="30">
    <source>
        <dbReference type="Proteomes" id="UP001226160"/>
    </source>
</evidence>
<evidence type="ECO:0000256" key="2">
    <source>
        <dbReference type="ARBA" id="ARBA00004651"/>
    </source>
</evidence>
<feature type="transmembrane region" description="Helical" evidence="27">
    <location>
        <begin position="181"/>
        <end position="203"/>
    </location>
</feature>
<evidence type="ECO:0000313" key="29">
    <source>
        <dbReference type="EMBL" id="MDK4326007.1"/>
    </source>
</evidence>
<dbReference type="PROSITE" id="PS50850">
    <property type="entry name" value="MFS"/>
    <property type="match status" value="1"/>
</dbReference>
<comment type="catalytic activity">
    <reaction evidence="15">
        <text>L-aspartyl-L-lysine(out) = L-aspartyl-L-lysine(in)</text>
        <dbReference type="Rhea" id="RHEA:79411"/>
        <dbReference type="ChEBI" id="CHEBI:229953"/>
    </reaction>
</comment>
<evidence type="ECO:0000256" key="26">
    <source>
        <dbReference type="SAM" id="MobiDB-lite"/>
    </source>
</evidence>
<comment type="catalytic activity">
    <reaction evidence="17">
        <text>L-lysyl-L-lysine(out) = L-lysyl-L-lysine(in)</text>
        <dbReference type="Rhea" id="RHEA:79403"/>
        <dbReference type="ChEBI" id="CHEBI:229956"/>
    </reaction>
</comment>
<comment type="catalytic activity">
    <reaction evidence="16">
        <text>L-arginyl-L-alpha-amino acid(out) = L-arginyl-L-alpha-amino acid(in)</text>
        <dbReference type="Rhea" id="RHEA:79371"/>
        <dbReference type="ChEBI" id="CHEBI:84315"/>
    </reaction>
</comment>
<feature type="transmembrane region" description="Helical" evidence="27">
    <location>
        <begin position="293"/>
        <end position="313"/>
    </location>
</feature>
<evidence type="ECO:0000256" key="5">
    <source>
        <dbReference type="ARBA" id="ARBA00022692"/>
    </source>
</evidence>
<dbReference type="EMBL" id="JASNVP010000004">
    <property type="protein sequence ID" value="MDK4326007.1"/>
    <property type="molecule type" value="Genomic_DNA"/>
</dbReference>
<comment type="catalytic activity">
    <reaction evidence="11">
        <text>L-alpha-aminoacyl-L-arginine(out) = L-alpha-aminoacyl-L-arginine(in)</text>
        <dbReference type="Rhea" id="RHEA:79367"/>
        <dbReference type="ChEBI" id="CHEBI:229968"/>
    </reaction>
</comment>
<evidence type="ECO:0000256" key="22">
    <source>
        <dbReference type="ARBA" id="ARBA00044985"/>
    </source>
</evidence>
<comment type="catalytic activity">
    <reaction evidence="19">
        <text>L-histidyl-L-alpha-amino acid(out) = L-histidyl-L-alpha-amino acid(in)</text>
        <dbReference type="Rhea" id="RHEA:79379"/>
        <dbReference type="ChEBI" id="CHEBI:229964"/>
    </reaction>
</comment>
<organism evidence="29 30">
    <name type="scientific">Corynebacterium propinquum</name>
    <dbReference type="NCBI Taxonomy" id="43769"/>
    <lineage>
        <taxon>Bacteria</taxon>
        <taxon>Bacillati</taxon>
        <taxon>Actinomycetota</taxon>
        <taxon>Actinomycetes</taxon>
        <taxon>Mycobacteriales</taxon>
        <taxon>Corynebacteriaceae</taxon>
        <taxon>Corynebacterium</taxon>
    </lineage>
</organism>
<comment type="function">
    <text evidence="24">Lysosomal dipeptide uniporter that selectively exports lysine, arginine or histidine-containing dipeptides with a net positive charge from the lysosome lumen into the cytosol. Could play a role in a specific type of protein O-glycosylation indirectly regulating macrophages migration and tissue invasion. Also essential for liver homeostasis.</text>
</comment>
<evidence type="ECO:0000256" key="18">
    <source>
        <dbReference type="ARBA" id="ARBA00044903"/>
    </source>
</evidence>
<evidence type="ECO:0000256" key="12">
    <source>
        <dbReference type="ARBA" id="ARBA00044884"/>
    </source>
</evidence>
<evidence type="ECO:0000256" key="20">
    <source>
        <dbReference type="ARBA" id="ARBA00044919"/>
    </source>
</evidence>
<feature type="region of interest" description="Disordered" evidence="26">
    <location>
        <begin position="466"/>
        <end position="498"/>
    </location>
</feature>
<sequence length="498" mass="51644">MENRAKSASQTATAAPHPRDVVTRRALLVWVGGVACYIVAITGRTSFGVASVDAIERFQVDASRIAVFAAVQLGVYALAQIPTGLGIDKFGPRAMVIVGAVVMGLGQFILALTTSYPLAIGARVLIGAGDASAFLAVMRLLPYWFPLRKTPLFTQLTGAIGQTGQFISAVPFLALLGAAGWTASFVTLGAASILIAGLAGLAIKDLPDVDRHTMGQGSKVKDAASMKNAAPKDDASPDTNIASLAARIRALVRTPVAWQGFFMHYSCLMFQLVFLMMWGFPLMTLGMGLSSEQAGAVLAINTVVTVASGPLHGMFSARLGATRHWAVVVFSTTIVLTWVVFFASGTPRGMTAIVVVNVVVALCAASANYGFDNVREGVSRETVATATGLANMGGFLSGMAASQGIGIVLDISADGAAYSWTDFQLAALAGGGVWAVGIAGLFCATAWRTREIQRVRSAGTAASTGSAAAAASEGNSTATQHGLVIHEATRPEPENRTD</sequence>
<gene>
    <name evidence="29" type="ORF">QPX54_05685</name>
</gene>
<evidence type="ECO:0000256" key="25">
    <source>
        <dbReference type="ARBA" id="ARBA00046376"/>
    </source>
</evidence>
<dbReference type="InterPro" id="IPR036259">
    <property type="entry name" value="MFS_trans_sf"/>
</dbReference>
<feature type="transmembrane region" description="Helical" evidence="27">
    <location>
        <begin position="350"/>
        <end position="371"/>
    </location>
</feature>
<dbReference type="PANTHER" id="PTHR23512:SF3">
    <property type="entry name" value="MAJOR FACILITATOR SUPERFAMILY DOMAIN-CONTAINING PROTEIN 1"/>
    <property type="match status" value="1"/>
</dbReference>
<comment type="subcellular location">
    <subcellularLocation>
        <location evidence="2">Cell membrane</location>
        <topology evidence="2">Multi-pass membrane protein</topology>
    </subcellularLocation>
    <subcellularLocation>
        <location evidence="1">Lysosome membrane</location>
        <topology evidence="1">Multi-pass membrane protein</topology>
    </subcellularLocation>
</comment>
<feature type="transmembrane region" description="Helical" evidence="27">
    <location>
        <begin position="425"/>
        <end position="447"/>
    </location>
</feature>
<feature type="transmembrane region" description="Helical" evidence="27">
    <location>
        <begin position="94"/>
        <end position="114"/>
    </location>
</feature>
<dbReference type="AlphaFoldDB" id="A0AAP4BT97"/>
<feature type="region of interest" description="Disordered" evidence="26">
    <location>
        <begin position="215"/>
        <end position="235"/>
    </location>
</feature>
<protein>
    <recommendedName>
        <fullName evidence="22">Lysosomal dipeptide transporter MFSD1</fullName>
    </recommendedName>
    <alternativeName>
        <fullName evidence="23">Major facilitator superfamily domain-containing protein 1</fullName>
    </alternativeName>
</protein>
<dbReference type="Pfam" id="PF07690">
    <property type="entry name" value="MFS_1"/>
    <property type="match status" value="1"/>
</dbReference>
<evidence type="ECO:0000256" key="6">
    <source>
        <dbReference type="ARBA" id="ARBA00022989"/>
    </source>
</evidence>
<evidence type="ECO:0000256" key="14">
    <source>
        <dbReference type="ARBA" id="ARBA00044893"/>
    </source>
</evidence>
<comment type="catalytic activity">
    <reaction evidence="20">
        <text>L-alanyl-L-lysine(out) = L-alanyl-L-lysine(in)</text>
        <dbReference type="Rhea" id="RHEA:79415"/>
        <dbReference type="ChEBI" id="CHEBI:192470"/>
    </reaction>
</comment>
<feature type="transmembrane region" description="Helical" evidence="27">
    <location>
        <begin position="65"/>
        <end position="87"/>
    </location>
</feature>
<accession>A0AAP4BT97</accession>
<feature type="compositionally biased region" description="Low complexity" evidence="26">
    <location>
        <begin position="466"/>
        <end position="479"/>
    </location>
</feature>
<dbReference type="RefSeq" id="WP_049148128.1">
    <property type="nucleotide sequence ID" value="NZ_CP091865.1"/>
</dbReference>
<dbReference type="GO" id="GO:0005886">
    <property type="term" value="C:plasma membrane"/>
    <property type="evidence" value="ECO:0007669"/>
    <property type="project" value="UniProtKB-SubCell"/>
</dbReference>
<reference evidence="29" key="1">
    <citation type="submission" date="2023-05" db="EMBL/GenBank/DDBJ databases">
        <title>Metabolic capabilities are highly conserved among human nasal-associated Corynebacterium species in pangenomic analyses.</title>
        <authorList>
            <person name="Tran T.H."/>
            <person name="Roberts A.Q."/>
            <person name="Escapa I.F."/>
            <person name="Gao W."/>
            <person name="Conlan S."/>
            <person name="Kong H."/>
            <person name="Segre J.A."/>
            <person name="Kelly M.S."/>
            <person name="Lemon K.P."/>
        </authorList>
    </citation>
    <scope>NUCLEOTIDE SEQUENCE</scope>
    <source>
        <strain evidence="29">KPL2654</strain>
    </source>
</reference>
<evidence type="ECO:0000256" key="13">
    <source>
        <dbReference type="ARBA" id="ARBA00044891"/>
    </source>
</evidence>
<dbReference type="PANTHER" id="PTHR23512">
    <property type="entry name" value="MAJOR FACILITATOR SUPERFAMILY DOMAIN-CONTAINING PROTEIN 1"/>
    <property type="match status" value="1"/>
</dbReference>
<evidence type="ECO:0000256" key="16">
    <source>
        <dbReference type="ARBA" id="ARBA00044899"/>
    </source>
</evidence>
<comment type="catalytic activity">
    <reaction evidence="14">
        <text>L-alpha-aminoacyl-L-lysine(out) = L-alpha-aminoacyl-L-lysine(in)</text>
        <dbReference type="Rhea" id="RHEA:79383"/>
        <dbReference type="ChEBI" id="CHEBI:229966"/>
    </reaction>
</comment>
<evidence type="ECO:0000256" key="11">
    <source>
        <dbReference type="ARBA" id="ARBA00044881"/>
    </source>
</evidence>
<feature type="domain" description="Major facilitator superfamily (MFS) profile" evidence="28">
    <location>
        <begin position="21"/>
        <end position="449"/>
    </location>
</feature>
<comment type="catalytic activity">
    <reaction evidence="13">
        <text>L-lysyl-L-alpha-amino acid(out) = L-lysyl-L-alpha-amino acid(in)</text>
        <dbReference type="Rhea" id="RHEA:79387"/>
        <dbReference type="ChEBI" id="CHEBI:229965"/>
    </reaction>
</comment>
<feature type="transmembrane region" description="Helical" evidence="27">
    <location>
        <begin position="256"/>
        <end position="281"/>
    </location>
</feature>
<name>A0AAP4BT97_9CORY</name>
<evidence type="ECO:0000256" key="24">
    <source>
        <dbReference type="ARBA" id="ARBA00045709"/>
    </source>
</evidence>
<dbReference type="Gene3D" id="1.20.1250.20">
    <property type="entry name" value="MFS general substrate transporter like domains"/>
    <property type="match status" value="2"/>
</dbReference>
<evidence type="ECO:0000256" key="19">
    <source>
        <dbReference type="ARBA" id="ARBA00044912"/>
    </source>
</evidence>
<keyword evidence="8" id="KW-0458">Lysosome</keyword>
<evidence type="ECO:0000256" key="4">
    <source>
        <dbReference type="ARBA" id="ARBA00022448"/>
    </source>
</evidence>
<dbReference type="Proteomes" id="UP001226160">
    <property type="component" value="Unassembled WGS sequence"/>
</dbReference>
<proteinExistence type="inferred from homology"/>
<dbReference type="InterPro" id="IPR011701">
    <property type="entry name" value="MFS"/>
</dbReference>
<comment type="catalytic activity">
    <reaction evidence="12">
        <text>L-alpha-aminoacyl-L-histidine(out) = L-alpha-aminoacyl-L-histidine(in)</text>
        <dbReference type="Rhea" id="RHEA:79375"/>
        <dbReference type="ChEBI" id="CHEBI:229967"/>
    </reaction>
</comment>
<comment type="catalytic activity">
    <reaction evidence="9">
        <text>L-lysyl-L-alanine(out) = L-lysyl-L-alanine(in)</text>
        <dbReference type="Rhea" id="RHEA:79399"/>
        <dbReference type="ChEBI" id="CHEBI:229954"/>
    </reaction>
</comment>
<comment type="catalytic activity">
    <reaction evidence="21">
        <text>L-lysyl-glycine(out) = L-lysyl-glycine(in)</text>
        <dbReference type="Rhea" id="RHEA:79407"/>
        <dbReference type="ChEBI" id="CHEBI:191202"/>
    </reaction>
</comment>
<feature type="transmembrane region" description="Helical" evidence="27">
    <location>
        <begin position="27"/>
        <end position="45"/>
    </location>
</feature>
<keyword evidence="4" id="KW-0813">Transport</keyword>
<keyword evidence="6 27" id="KW-1133">Transmembrane helix</keyword>
<feature type="transmembrane region" description="Helical" evidence="27">
    <location>
        <begin position="325"/>
        <end position="344"/>
    </location>
</feature>
<evidence type="ECO:0000256" key="15">
    <source>
        <dbReference type="ARBA" id="ARBA00044898"/>
    </source>
</evidence>
<evidence type="ECO:0000256" key="7">
    <source>
        <dbReference type="ARBA" id="ARBA00023136"/>
    </source>
</evidence>
<evidence type="ECO:0000256" key="17">
    <source>
        <dbReference type="ARBA" id="ARBA00044900"/>
    </source>
</evidence>
<dbReference type="CDD" id="cd06174">
    <property type="entry name" value="MFS"/>
    <property type="match status" value="1"/>
</dbReference>
<evidence type="ECO:0000259" key="28">
    <source>
        <dbReference type="PROSITE" id="PS50850"/>
    </source>
</evidence>
<feature type="transmembrane region" description="Helical" evidence="27">
    <location>
        <begin position="383"/>
        <end position="405"/>
    </location>
</feature>
<comment type="caution">
    <text evidence="29">The sequence shown here is derived from an EMBL/GenBank/DDBJ whole genome shotgun (WGS) entry which is preliminary data.</text>
</comment>
<evidence type="ECO:0000256" key="21">
    <source>
        <dbReference type="ARBA" id="ARBA00044924"/>
    </source>
</evidence>
<evidence type="ECO:0000256" key="27">
    <source>
        <dbReference type="SAM" id="Phobius"/>
    </source>
</evidence>
<dbReference type="GO" id="GO:0022857">
    <property type="term" value="F:transmembrane transporter activity"/>
    <property type="evidence" value="ECO:0007669"/>
    <property type="project" value="InterPro"/>
</dbReference>
<feature type="compositionally biased region" description="Basic and acidic residues" evidence="26">
    <location>
        <begin position="487"/>
        <end position="498"/>
    </location>
</feature>
<dbReference type="GO" id="GO:0005765">
    <property type="term" value="C:lysosomal membrane"/>
    <property type="evidence" value="ECO:0007669"/>
    <property type="project" value="UniProtKB-SubCell"/>
</dbReference>
<comment type="catalytic activity">
    <reaction evidence="10">
        <text>L-histidyl-glycine(out) = L-histidyl-glycine(in)</text>
        <dbReference type="Rhea" id="RHEA:79395"/>
        <dbReference type="ChEBI" id="CHEBI:229957"/>
    </reaction>
</comment>
<evidence type="ECO:0000256" key="23">
    <source>
        <dbReference type="ARBA" id="ARBA00045018"/>
    </source>
</evidence>